<reference evidence="9" key="1">
    <citation type="submission" date="2016-10" db="EMBL/GenBank/DDBJ databases">
        <authorList>
            <person name="Varghese N."/>
            <person name="Submissions S."/>
        </authorList>
    </citation>
    <scope>NUCLEOTIDE SEQUENCE [LARGE SCALE GENOMIC DNA]</scope>
    <source>
        <strain evidence="9">DSM 26921</strain>
    </source>
</reference>
<evidence type="ECO:0000256" key="2">
    <source>
        <dbReference type="ARBA" id="ARBA00022475"/>
    </source>
</evidence>
<gene>
    <name evidence="8" type="ORF">SAMN04488002_0066</name>
</gene>
<keyword evidence="5 6" id="KW-0472">Membrane</keyword>
<feature type="transmembrane region" description="Helical" evidence="6">
    <location>
        <begin position="183"/>
        <end position="207"/>
    </location>
</feature>
<evidence type="ECO:0000256" key="4">
    <source>
        <dbReference type="ARBA" id="ARBA00022989"/>
    </source>
</evidence>
<evidence type="ECO:0000256" key="3">
    <source>
        <dbReference type="ARBA" id="ARBA00022692"/>
    </source>
</evidence>
<sequence>MSIFGQARAIFDAVSDLVAGDRAADSVVPPTGFTATLTTFTAGSMAFLTVFALALSLATGRLAERWASELAQTSTVRISAPPEEIEAQTLAAQEVLRTTPGVVRSRIMSEEEQMLLLEPWFGPDLPLEDLPIPRLIEVVEDENGYDAAGLRLRLAGEAPGAFLDDHTRWRRPLVEAAKRLRGLGWIAIGLLALSTAAMITLAARAALAANAQVIRVTRLVGARDVYIARAFVRRFTIRALVGATIGTIAGGIAVALLPSAADEGAFLTGLGFQGIQWLWPLTIPPLAALVSFAATRSAALRTLNEVT</sequence>
<dbReference type="PANTHER" id="PTHR47755">
    <property type="entry name" value="CELL DIVISION PROTEIN FTSX"/>
    <property type="match status" value="1"/>
</dbReference>
<evidence type="ECO:0000256" key="1">
    <source>
        <dbReference type="ARBA" id="ARBA00004651"/>
    </source>
</evidence>
<evidence type="ECO:0000313" key="8">
    <source>
        <dbReference type="EMBL" id="SFR32088.1"/>
    </source>
</evidence>
<evidence type="ECO:0000256" key="5">
    <source>
        <dbReference type="ARBA" id="ARBA00023136"/>
    </source>
</evidence>
<dbReference type="EMBL" id="FOYO01000001">
    <property type="protein sequence ID" value="SFR32088.1"/>
    <property type="molecule type" value="Genomic_DNA"/>
</dbReference>
<keyword evidence="9" id="KW-1185">Reference proteome</keyword>
<keyword evidence="8" id="KW-0131">Cell cycle</keyword>
<dbReference type="PANTHER" id="PTHR47755:SF1">
    <property type="entry name" value="CELL DIVISION PROTEIN FTSX"/>
    <property type="match status" value="1"/>
</dbReference>
<dbReference type="GO" id="GO:0005886">
    <property type="term" value="C:plasma membrane"/>
    <property type="evidence" value="ECO:0007669"/>
    <property type="project" value="UniProtKB-SubCell"/>
</dbReference>
<comment type="subcellular location">
    <subcellularLocation>
        <location evidence="1">Cell membrane</location>
        <topology evidence="1">Multi-pass membrane protein</topology>
    </subcellularLocation>
</comment>
<keyword evidence="4 6" id="KW-1133">Transmembrane helix</keyword>
<dbReference type="GO" id="GO:0051301">
    <property type="term" value="P:cell division"/>
    <property type="evidence" value="ECO:0007669"/>
    <property type="project" value="UniProtKB-KW"/>
</dbReference>
<dbReference type="GO" id="GO:0032153">
    <property type="term" value="C:cell division site"/>
    <property type="evidence" value="ECO:0007669"/>
    <property type="project" value="TreeGrafter"/>
</dbReference>
<dbReference type="InterPro" id="IPR004513">
    <property type="entry name" value="FtsX"/>
</dbReference>
<evidence type="ECO:0000313" key="9">
    <source>
        <dbReference type="Proteomes" id="UP000199658"/>
    </source>
</evidence>
<keyword evidence="2" id="KW-1003">Cell membrane</keyword>
<dbReference type="STRING" id="670154.SAMN04488002_0066"/>
<organism evidence="8 9">
    <name type="scientific">Litoreibacter janthinus</name>
    <dbReference type="NCBI Taxonomy" id="670154"/>
    <lineage>
        <taxon>Bacteria</taxon>
        <taxon>Pseudomonadati</taxon>
        <taxon>Pseudomonadota</taxon>
        <taxon>Alphaproteobacteria</taxon>
        <taxon>Rhodobacterales</taxon>
        <taxon>Roseobacteraceae</taxon>
        <taxon>Litoreibacter</taxon>
    </lineage>
</organism>
<feature type="transmembrane region" description="Helical" evidence="6">
    <location>
        <begin position="239"/>
        <end position="257"/>
    </location>
</feature>
<dbReference type="RefSeq" id="WP_245780880.1">
    <property type="nucleotide sequence ID" value="NZ_FOYO01000001.1"/>
</dbReference>
<evidence type="ECO:0000256" key="6">
    <source>
        <dbReference type="SAM" id="Phobius"/>
    </source>
</evidence>
<dbReference type="Pfam" id="PF02687">
    <property type="entry name" value="FtsX"/>
    <property type="match status" value="1"/>
</dbReference>
<dbReference type="Proteomes" id="UP000199658">
    <property type="component" value="Unassembled WGS sequence"/>
</dbReference>
<feature type="domain" description="ABC3 transporter permease C-terminal" evidence="7">
    <location>
        <begin position="186"/>
        <end position="302"/>
    </location>
</feature>
<name>A0A1I6FQB9_9RHOB</name>
<proteinExistence type="predicted"/>
<dbReference type="InterPro" id="IPR003838">
    <property type="entry name" value="ABC3_permease_C"/>
</dbReference>
<accession>A0A1I6FQB9</accession>
<protein>
    <submittedName>
        <fullName evidence="8">Cell division transport system permease protein</fullName>
    </submittedName>
</protein>
<evidence type="ECO:0000259" key="7">
    <source>
        <dbReference type="Pfam" id="PF02687"/>
    </source>
</evidence>
<dbReference type="AlphaFoldDB" id="A0A1I6FQB9"/>
<keyword evidence="3 6" id="KW-0812">Transmembrane</keyword>
<feature type="transmembrane region" description="Helical" evidence="6">
    <location>
        <begin position="277"/>
        <end position="295"/>
    </location>
</feature>
<keyword evidence="8" id="KW-0132">Cell division</keyword>